<evidence type="ECO:0000313" key="1">
    <source>
        <dbReference type="EMBL" id="CAA9462973.1"/>
    </source>
</evidence>
<protein>
    <submittedName>
        <fullName evidence="1">Uncharacterized protein</fullName>
    </submittedName>
</protein>
<organism evidence="1">
    <name type="scientific">uncultured Rubrobacteraceae bacterium</name>
    <dbReference type="NCBI Taxonomy" id="349277"/>
    <lineage>
        <taxon>Bacteria</taxon>
        <taxon>Bacillati</taxon>
        <taxon>Actinomycetota</taxon>
        <taxon>Rubrobacteria</taxon>
        <taxon>Rubrobacterales</taxon>
        <taxon>Rubrobacteraceae</taxon>
        <taxon>environmental samples</taxon>
    </lineage>
</organism>
<dbReference type="EMBL" id="CADCVI010000068">
    <property type="protein sequence ID" value="CAA9462973.1"/>
    <property type="molecule type" value="Genomic_DNA"/>
</dbReference>
<reference evidence="1" key="1">
    <citation type="submission" date="2020-02" db="EMBL/GenBank/DDBJ databases">
        <authorList>
            <person name="Meier V. D."/>
        </authorList>
    </citation>
    <scope>NUCLEOTIDE SEQUENCE</scope>
    <source>
        <strain evidence="1">AVDCRST_MAG25</strain>
    </source>
</reference>
<accession>A0A6J4R6J9</accession>
<sequence length="102" mass="11412">MGGFLLREGTEVLISGHRRARGCKGRRSVHRGASGREDLVFDNVGVQVARATLRRRLWAQRPGFLGDARALFDEPGKCNQAVTLFSAGRAAVLYSRRLRRFE</sequence>
<gene>
    <name evidence="1" type="ORF">AVDCRST_MAG25-1072</name>
</gene>
<name>A0A6J4R6J9_9ACTN</name>
<dbReference type="AlphaFoldDB" id="A0A6J4R6J9"/>
<proteinExistence type="predicted"/>